<evidence type="ECO:0000256" key="2">
    <source>
        <dbReference type="ARBA" id="ARBA00006464"/>
    </source>
</evidence>
<evidence type="ECO:0000313" key="9">
    <source>
        <dbReference type="EMBL" id="KKU19855.1"/>
    </source>
</evidence>
<evidence type="ECO:0000259" key="8">
    <source>
        <dbReference type="Pfam" id="PF02397"/>
    </source>
</evidence>
<feature type="transmembrane region" description="Helical" evidence="7">
    <location>
        <begin position="85"/>
        <end position="105"/>
    </location>
</feature>
<evidence type="ECO:0000256" key="3">
    <source>
        <dbReference type="ARBA" id="ARBA00022679"/>
    </source>
</evidence>
<keyword evidence="5 7" id="KW-1133">Transmembrane helix</keyword>
<keyword evidence="4 7" id="KW-0812">Transmembrane</keyword>
<dbReference type="GO" id="GO:0016780">
    <property type="term" value="F:phosphotransferase activity, for other substituted phosphate groups"/>
    <property type="evidence" value="ECO:0007669"/>
    <property type="project" value="TreeGrafter"/>
</dbReference>
<keyword evidence="3" id="KW-0808">Transferase</keyword>
<comment type="similarity">
    <text evidence="2">Belongs to the bacterial sugar transferase family.</text>
</comment>
<comment type="subcellular location">
    <subcellularLocation>
        <location evidence="1">Membrane</location>
        <topology evidence="1">Multi-pass membrane protein</topology>
    </subcellularLocation>
</comment>
<sequence>MKRSELFFSVLSVPVDWLMVVLAGLTTYLLRTKILSTFRPVLFEFNLPLDRYFLLIVGVSFLFLAIFALAGLYSLRATRSLTEELARIIISASAGTMLLIIYIFLRQELFNSRFLVLGNWLIVIIFVILGRGVMRRLQRQLVGRYNFGVHRVMVIGEDESSRRIVEEINSNPAGGYRIVKQLANPAIDEIKFAIGNPGVDEVILANPNFPAEKVTELVDFCNDEHIGFRFVANLHQTLTRNFSVDLLGGLPLVELRRTNLEGWGRVYKRIVDLAGATVALVICSPLFLVVAFAIKWETAGPVFVRLNRISKNRHFGLLKFRSMVENAEELKPYLMARNERADGPLFKMKNDPRLTKVGRFIRHYRIDELPQFWNVLKGQMALVGPRPHQPDEIAKYQKHHKKVLSIKAGATGLAQVSGSSDLLFEEEVALDSFYLENWSLWQDIKIILRTAIKMFADRSAV</sequence>
<gene>
    <name evidence="9" type="ORF">UX31_C0047G0001</name>
</gene>
<dbReference type="Proteomes" id="UP000034107">
    <property type="component" value="Unassembled WGS sequence"/>
</dbReference>
<feature type="transmembrane region" description="Helical" evidence="7">
    <location>
        <begin position="7"/>
        <end position="31"/>
    </location>
</feature>
<dbReference type="InterPro" id="IPR003362">
    <property type="entry name" value="Bact_transf"/>
</dbReference>
<feature type="transmembrane region" description="Helical" evidence="7">
    <location>
        <begin position="273"/>
        <end position="294"/>
    </location>
</feature>
<dbReference type="InterPro" id="IPR017475">
    <property type="entry name" value="EPS_sugar_tfrase"/>
</dbReference>
<feature type="transmembrane region" description="Helical" evidence="7">
    <location>
        <begin position="51"/>
        <end position="73"/>
    </location>
</feature>
<dbReference type="GO" id="GO:0016020">
    <property type="term" value="C:membrane"/>
    <property type="evidence" value="ECO:0007669"/>
    <property type="project" value="UniProtKB-SubCell"/>
</dbReference>
<evidence type="ECO:0000256" key="6">
    <source>
        <dbReference type="ARBA" id="ARBA00023136"/>
    </source>
</evidence>
<accession>A0A0G1RG07</accession>
<protein>
    <recommendedName>
        <fullName evidence="8">Bacterial sugar transferase domain-containing protein</fullName>
    </recommendedName>
</protein>
<dbReference type="NCBIfam" id="TIGR03025">
    <property type="entry name" value="EPS_sugtrans"/>
    <property type="match status" value="1"/>
</dbReference>
<evidence type="ECO:0000256" key="7">
    <source>
        <dbReference type="SAM" id="Phobius"/>
    </source>
</evidence>
<proteinExistence type="inferred from homology"/>
<dbReference type="Pfam" id="PF02397">
    <property type="entry name" value="Bac_transf"/>
    <property type="match status" value="1"/>
</dbReference>
<evidence type="ECO:0000256" key="1">
    <source>
        <dbReference type="ARBA" id="ARBA00004141"/>
    </source>
</evidence>
<dbReference type="Pfam" id="PF13727">
    <property type="entry name" value="CoA_binding_3"/>
    <property type="match status" value="1"/>
</dbReference>
<reference evidence="9 10" key="1">
    <citation type="journal article" date="2015" name="Nature">
        <title>rRNA introns, odd ribosomes, and small enigmatic genomes across a large radiation of phyla.</title>
        <authorList>
            <person name="Brown C.T."/>
            <person name="Hug L.A."/>
            <person name="Thomas B.C."/>
            <person name="Sharon I."/>
            <person name="Castelle C.J."/>
            <person name="Singh A."/>
            <person name="Wilkins M.J."/>
            <person name="Williams K.H."/>
            <person name="Banfield J.F."/>
        </authorList>
    </citation>
    <scope>NUCLEOTIDE SEQUENCE [LARGE SCALE GENOMIC DNA]</scope>
</reference>
<dbReference type="EMBL" id="LCLS01000047">
    <property type="protein sequence ID" value="KKU19855.1"/>
    <property type="molecule type" value="Genomic_DNA"/>
</dbReference>
<dbReference type="AlphaFoldDB" id="A0A0G1RG07"/>
<evidence type="ECO:0000256" key="4">
    <source>
        <dbReference type="ARBA" id="ARBA00022692"/>
    </source>
</evidence>
<name>A0A0G1RG07_9BACT</name>
<organism evidence="9 10">
    <name type="scientific">Candidatus Nomurabacteria bacterium GW2011_GWA1_46_11</name>
    <dbReference type="NCBI Taxonomy" id="1618732"/>
    <lineage>
        <taxon>Bacteria</taxon>
        <taxon>Candidatus Nomuraibacteriota</taxon>
    </lineage>
</organism>
<evidence type="ECO:0000313" key="10">
    <source>
        <dbReference type="Proteomes" id="UP000034107"/>
    </source>
</evidence>
<dbReference type="Gene3D" id="3.40.50.720">
    <property type="entry name" value="NAD(P)-binding Rossmann-like Domain"/>
    <property type="match status" value="1"/>
</dbReference>
<feature type="transmembrane region" description="Helical" evidence="7">
    <location>
        <begin position="117"/>
        <end position="134"/>
    </location>
</feature>
<evidence type="ECO:0000256" key="5">
    <source>
        <dbReference type="ARBA" id="ARBA00022989"/>
    </source>
</evidence>
<dbReference type="PANTHER" id="PTHR30576:SF10">
    <property type="entry name" value="SLL5057 PROTEIN"/>
    <property type="match status" value="1"/>
</dbReference>
<dbReference type="PANTHER" id="PTHR30576">
    <property type="entry name" value="COLANIC BIOSYNTHESIS UDP-GLUCOSE LIPID CARRIER TRANSFERASE"/>
    <property type="match status" value="1"/>
</dbReference>
<keyword evidence="6 7" id="KW-0472">Membrane</keyword>
<comment type="caution">
    <text evidence="9">The sequence shown here is derived from an EMBL/GenBank/DDBJ whole genome shotgun (WGS) entry which is preliminary data.</text>
</comment>
<feature type="domain" description="Bacterial sugar transferase" evidence="8">
    <location>
        <begin position="268"/>
        <end position="455"/>
    </location>
</feature>